<dbReference type="RefSeq" id="WP_151544927.1">
    <property type="nucleotide sequence ID" value="NZ_WBMR01000168.1"/>
</dbReference>
<evidence type="ECO:0000313" key="3">
    <source>
        <dbReference type="Proteomes" id="UP000483004"/>
    </source>
</evidence>
<keyword evidence="2" id="KW-0378">Hydrolase</keyword>
<dbReference type="InterPro" id="IPR011059">
    <property type="entry name" value="Metal-dep_hydrolase_composite"/>
</dbReference>
<dbReference type="CDD" id="cd01300">
    <property type="entry name" value="YtcJ_like"/>
    <property type="match status" value="1"/>
</dbReference>
<dbReference type="SUPFAM" id="SSF51338">
    <property type="entry name" value="Composite domain of metallo-dependent hydrolases"/>
    <property type="match status" value="1"/>
</dbReference>
<dbReference type="OrthoDB" id="3173428at2"/>
<dbReference type="GO" id="GO:0016810">
    <property type="term" value="F:hydrolase activity, acting on carbon-nitrogen (but not peptide) bonds"/>
    <property type="evidence" value="ECO:0007669"/>
    <property type="project" value="InterPro"/>
</dbReference>
<dbReference type="Pfam" id="PF07969">
    <property type="entry name" value="Amidohydro_3"/>
    <property type="match status" value="1"/>
</dbReference>
<comment type="caution">
    <text evidence="2">The sequence shown here is derived from an EMBL/GenBank/DDBJ whole genome shotgun (WGS) entry which is preliminary data.</text>
</comment>
<sequence>MHANPDPQATPDLVLLDGEVLTADAAFRTARAVAITGGTVTAVGATDAIRALAGPRTEVVDLRGRTVLPGINDSHLHGCAFGSTRPPLALDVGFPAVRSIADVQAAVKDAASRLPEGAWIRGNGWDTGYLTECADGRRMPDRADLDAVAPHHPVYLQDFSGHLTWANSRALDLAGVTADTPVPEGGVIHVDGAGNPTGLLAEGAQALVQRHLPAYTRDQIERAIREAVATLQREGITSYTEPGLGPGGKSLFAGAAGQLTLDVYADLARAGDLGARVSVLLLLTGMGGSAAEIAEGLASAEIPDGVDPRLLRVLGVKLFADGIPPNKTAWMSEEYTTGGHGCLCVHGAADALRTRELTEMIRLAHAAGHQLGVHVTGDLAIDAVVDAFEAAQAEHPRDDPRHYVIHADLVGPRSLRKLAAHGFGANMNPAIKWTIADMMEEMLGPDRAAYQWPVRSAVDAGIPVTASSDAPVTYPNWRQGIAAMLLRESKASGRTYGPEERVGLAEAVRAYTANAAWQDFAEDWKGTLEPGKAADVTVLDGTLTGLDPHDLPDTPVAMTVFDGRVVYAAEGV</sequence>
<proteinExistence type="predicted"/>
<dbReference type="Proteomes" id="UP000483004">
    <property type="component" value="Unassembled WGS sequence"/>
</dbReference>
<protein>
    <submittedName>
        <fullName evidence="2">Amidohydrolase</fullName>
    </submittedName>
</protein>
<dbReference type="InterPro" id="IPR032466">
    <property type="entry name" value="Metal_Hydrolase"/>
</dbReference>
<dbReference type="EMBL" id="WBMR01000168">
    <property type="protein sequence ID" value="KAB2368882.1"/>
    <property type="molecule type" value="Genomic_DNA"/>
</dbReference>
<dbReference type="Gene3D" id="3.10.310.70">
    <property type="match status" value="1"/>
</dbReference>
<dbReference type="InterPro" id="IPR013108">
    <property type="entry name" value="Amidohydro_3"/>
</dbReference>
<dbReference type="AlphaFoldDB" id="A0A6L3VHF8"/>
<dbReference type="Gene3D" id="3.20.20.140">
    <property type="entry name" value="Metal-dependent hydrolases"/>
    <property type="match status" value="1"/>
</dbReference>
<accession>A0A6L3VHF8</accession>
<feature type="domain" description="Amidohydrolase 3" evidence="1">
    <location>
        <begin position="58"/>
        <end position="567"/>
    </location>
</feature>
<keyword evidence="3" id="KW-1185">Reference proteome</keyword>
<dbReference type="SUPFAM" id="SSF51556">
    <property type="entry name" value="Metallo-dependent hydrolases"/>
    <property type="match status" value="1"/>
</dbReference>
<reference evidence="2 3" key="1">
    <citation type="submission" date="2019-09" db="EMBL/GenBank/DDBJ databases">
        <title>Actinomadura physcomitrii sp. nov., a novel actinomycete isolated from moss [Physcomitrium sphaericum (Ludw) Fuernr].</title>
        <authorList>
            <person name="Liu C."/>
            <person name="Zhuang X."/>
        </authorList>
    </citation>
    <scope>NUCLEOTIDE SEQUENCE [LARGE SCALE GENOMIC DNA]</scope>
    <source>
        <strain evidence="2 3">CYP1-1B</strain>
    </source>
</reference>
<dbReference type="PANTHER" id="PTHR22642">
    <property type="entry name" value="IMIDAZOLONEPROPIONASE"/>
    <property type="match status" value="1"/>
</dbReference>
<name>A0A6L3VHF8_9ACTN</name>
<dbReference type="InterPro" id="IPR033932">
    <property type="entry name" value="YtcJ-like"/>
</dbReference>
<evidence type="ECO:0000313" key="2">
    <source>
        <dbReference type="EMBL" id="KAB2368882.1"/>
    </source>
</evidence>
<dbReference type="Gene3D" id="2.30.40.10">
    <property type="entry name" value="Urease, subunit C, domain 1"/>
    <property type="match status" value="1"/>
</dbReference>
<gene>
    <name evidence="2" type="ORF">F9B16_37240</name>
</gene>
<dbReference type="PANTHER" id="PTHR22642:SF2">
    <property type="entry name" value="PROTEIN LONG AFTER FAR-RED 3"/>
    <property type="match status" value="1"/>
</dbReference>
<organism evidence="2 3">
    <name type="scientific">Actinomadura montaniterrae</name>
    <dbReference type="NCBI Taxonomy" id="1803903"/>
    <lineage>
        <taxon>Bacteria</taxon>
        <taxon>Bacillati</taxon>
        <taxon>Actinomycetota</taxon>
        <taxon>Actinomycetes</taxon>
        <taxon>Streptosporangiales</taxon>
        <taxon>Thermomonosporaceae</taxon>
        <taxon>Actinomadura</taxon>
    </lineage>
</organism>
<evidence type="ECO:0000259" key="1">
    <source>
        <dbReference type="Pfam" id="PF07969"/>
    </source>
</evidence>